<keyword evidence="2" id="KW-0472">Membrane</keyword>
<feature type="coiled-coil region" evidence="1">
    <location>
        <begin position="17"/>
        <end position="81"/>
    </location>
</feature>
<dbReference type="GO" id="GO:0043022">
    <property type="term" value="F:ribosome binding"/>
    <property type="evidence" value="ECO:0007669"/>
    <property type="project" value="InterPro"/>
</dbReference>
<keyword evidence="2" id="KW-0812">Transmembrane</keyword>
<protein>
    <recommendedName>
        <fullName evidence="3">DUF883 domain-containing protein</fullName>
    </recommendedName>
</protein>
<dbReference type="OrthoDB" id="7873840at2"/>
<evidence type="ECO:0000313" key="5">
    <source>
        <dbReference type="EMBL" id="OWJ85637.1"/>
    </source>
</evidence>
<evidence type="ECO:0000256" key="2">
    <source>
        <dbReference type="SAM" id="Phobius"/>
    </source>
</evidence>
<organism evidence="5 6">
    <name type="scientific">Haematobacter missouriensis</name>
    <dbReference type="NCBI Taxonomy" id="366616"/>
    <lineage>
        <taxon>Bacteria</taxon>
        <taxon>Pseudomonadati</taxon>
        <taxon>Pseudomonadota</taxon>
        <taxon>Alphaproteobacteria</taxon>
        <taxon>Rhodobacterales</taxon>
        <taxon>Paracoccaceae</taxon>
        <taxon>Haematobacter</taxon>
    </lineage>
</organism>
<comment type="caution">
    <text evidence="5">The sequence shown here is derived from an EMBL/GenBank/DDBJ whole genome shotgun (WGS) entry which is preliminary data.</text>
</comment>
<dbReference type="STRING" id="366616.CG51_09820"/>
<dbReference type="EMBL" id="NIPV01000035">
    <property type="protein sequence ID" value="OWJ75604.1"/>
    <property type="molecule type" value="Genomic_DNA"/>
</dbReference>
<evidence type="ECO:0000259" key="3">
    <source>
        <dbReference type="Pfam" id="PF19029"/>
    </source>
</evidence>
<dbReference type="Proteomes" id="UP000196640">
    <property type="component" value="Unassembled WGS sequence"/>
</dbReference>
<dbReference type="PANTHER" id="PTHR35893:SF3">
    <property type="entry name" value="INNER MEMBRANE PROTEIN"/>
    <property type="match status" value="1"/>
</dbReference>
<dbReference type="PANTHER" id="PTHR35893">
    <property type="entry name" value="INNER MEMBRANE PROTEIN-RELATED"/>
    <property type="match status" value="1"/>
</dbReference>
<dbReference type="Proteomes" id="UP000214673">
    <property type="component" value="Unassembled WGS sequence"/>
</dbReference>
<keyword evidence="2" id="KW-1133">Transmembrane helix</keyword>
<keyword evidence="1" id="KW-0175">Coiled coil</keyword>
<evidence type="ECO:0000313" key="6">
    <source>
        <dbReference type="Proteomes" id="UP000196640"/>
    </source>
</evidence>
<dbReference type="AlphaFoldDB" id="A0A212AVW6"/>
<gene>
    <name evidence="5" type="ORF">CDV52_04595</name>
    <name evidence="4" type="ORF">CDV53_09925</name>
</gene>
<proteinExistence type="predicted"/>
<evidence type="ECO:0000313" key="7">
    <source>
        <dbReference type="Proteomes" id="UP000214673"/>
    </source>
</evidence>
<feature type="transmembrane region" description="Helical" evidence="2">
    <location>
        <begin position="91"/>
        <end position="109"/>
    </location>
</feature>
<sequence length="111" mass="11972">MARTETEVEQEVTEPSMAELSSQLDSLKADMVAITETLAQLGRAKGQQVADAARSEAQALRERGEQKVADMQDRAHQLSDQTSQMVRENPATALGVAAGAGFLFGLLLSRR</sequence>
<name>A0A212AVW6_9RHOB</name>
<dbReference type="RefSeq" id="WP_051930007.1">
    <property type="nucleotide sequence ID" value="NZ_CALUEG010000009.1"/>
</dbReference>
<evidence type="ECO:0000256" key="1">
    <source>
        <dbReference type="SAM" id="Coils"/>
    </source>
</evidence>
<evidence type="ECO:0000313" key="4">
    <source>
        <dbReference type="EMBL" id="OWJ75604.1"/>
    </source>
</evidence>
<dbReference type="Pfam" id="PF19029">
    <property type="entry name" value="DUF883_C"/>
    <property type="match status" value="1"/>
</dbReference>
<dbReference type="EMBL" id="NIPX01000003">
    <property type="protein sequence ID" value="OWJ85637.1"/>
    <property type="molecule type" value="Genomic_DNA"/>
</dbReference>
<feature type="domain" description="DUF883" evidence="3">
    <location>
        <begin position="82"/>
        <end position="111"/>
    </location>
</feature>
<dbReference type="InterPro" id="IPR043605">
    <property type="entry name" value="DUF883_C"/>
</dbReference>
<reference evidence="6 7" key="1">
    <citation type="submission" date="2016-11" db="EMBL/GenBank/DDBJ databases">
        <title>Comparison of Traditional DNA-DNA Hybridization with In Silico Genomic Analysis.</title>
        <authorList>
            <person name="Nicholson A.C."/>
            <person name="Sammons S."/>
            <person name="Humrighouse B.W."/>
            <person name="Graziano J."/>
            <person name="Lasker B."/>
            <person name="Whitney A.M."/>
            <person name="Mcquiston J.R."/>
        </authorList>
    </citation>
    <scope>NUCLEOTIDE SEQUENCE [LARGE SCALE GENOMIC DNA]</scope>
    <source>
        <strain evidence="4 7">H1892</strain>
        <strain evidence="5 6">H2381</strain>
    </source>
</reference>
<accession>A0A212AVW6</accession>
<dbReference type="InterPro" id="IPR010279">
    <property type="entry name" value="YqjD/ElaB"/>
</dbReference>
<keyword evidence="7" id="KW-1185">Reference proteome</keyword>